<name>A0A8S5QX21_9CAUD</name>
<dbReference type="EMBL" id="BK015760">
    <property type="protein sequence ID" value="DAE23839.1"/>
    <property type="molecule type" value="Genomic_DNA"/>
</dbReference>
<organism evidence="1">
    <name type="scientific">Siphoviridae sp. ct9lR64</name>
    <dbReference type="NCBI Taxonomy" id="2826178"/>
    <lineage>
        <taxon>Viruses</taxon>
        <taxon>Duplodnaviria</taxon>
        <taxon>Heunggongvirae</taxon>
        <taxon>Uroviricota</taxon>
        <taxon>Caudoviricetes</taxon>
    </lineage>
</organism>
<accession>A0A8S5QX21</accession>
<reference evidence="1" key="1">
    <citation type="journal article" date="2021" name="Proc. Natl. Acad. Sci. U.S.A.">
        <title>A Catalog of Tens of Thousands of Viruses from Human Metagenomes Reveals Hidden Associations with Chronic Diseases.</title>
        <authorList>
            <person name="Tisza M.J."/>
            <person name="Buck C.B."/>
        </authorList>
    </citation>
    <scope>NUCLEOTIDE SEQUENCE</scope>
    <source>
        <strain evidence="1">Ct9lR64</strain>
    </source>
</reference>
<evidence type="ECO:0000313" key="1">
    <source>
        <dbReference type="EMBL" id="DAE23839.1"/>
    </source>
</evidence>
<proteinExistence type="predicted"/>
<sequence>MTNDREMMKKEAIKRMEFLHIHPAAIESFEKDNVINASFLSALYYLTDKQKERVKQFEEESGGLVYHVIENFYEDIGHLLSFLYVSKYDEEWEQDMKDLNEMTPVAYVANVTDEICSEYGCIRIKPYGGGLLRIY</sequence>
<protein>
    <submittedName>
        <fullName evidence="1">Uncharacterized protein</fullName>
    </submittedName>
</protein>